<dbReference type="Gene3D" id="1.10.1740.10">
    <property type="match status" value="1"/>
</dbReference>
<feature type="domain" description="RNA polymerase sigma-70 region 2" evidence="6">
    <location>
        <begin position="39"/>
        <end position="105"/>
    </location>
</feature>
<evidence type="ECO:0000256" key="5">
    <source>
        <dbReference type="ARBA" id="ARBA00023163"/>
    </source>
</evidence>
<evidence type="ECO:0000313" key="8">
    <source>
        <dbReference type="EMBL" id="CBE70232.1"/>
    </source>
</evidence>
<feature type="domain" description="RNA polymerase sigma factor 70 region 4 type 2" evidence="7">
    <location>
        <begin position="147"/>
        <end position="197"/>
    </location>
</feature>
<name>D5MN90_METO1</name>
<keyword evidence="4" id="KW-0238">DNA-binding</keyword>
<dbReference type="AlphaFoldDB" id="D5MN90"/>
<keyword evidence="2" id="KW-0805">Transcription regulation</keyword>
<dbReference type="GO" id="GO:0003677">
    <property type="term" value="F:DNA binding"/>
    <property type="evidence" value="ECO:0007669"/>
    <property type="project" value="UniProtKB-KW"/>
</dbReference>
<evidence type="ECO:0000313" key="9">
    <source>
        <dbReference type="Proteomes" id="UP000006898"/>
    </source>
</evidence>
<dbReference type="EMBL" id="FP565575">
    <property type="protein sequence ID" value="CBE70232.1"/>
    <property type="molecule type" value="Genomic_DNA"/>
</dbReference>
<evidence type="ECO:0000256" key="4">
    <source>
        <dbReference type="ARBA" id="ARBA00023125"/>
    </source>
</evidence>
<dbReference type="eggNOG" id="COG1595">
    <property type="taxonomic scope" value="Bacteria"/>
</dbReference>
<dbReference type="Pfam" id="PF04542">
    <property type="entry name" value="Sigma70_r2"/>
    <property type="match status" value="1"/>
</dbReference>
<dbReference type="Gene3D" id="1.10.10.10">
    <property type="entry name" value="Winged helix-like DNA-binding domain superfamily/Winged helix DNA-binding domain"/>
    <property type="match status" value="1"/>
</dbReference>
<dbReference type="InterPro" id="IPR007627">
    <property type="entry name" value="RNA_pol_sigma70_r2"/>
</dbReference>
<dbReference type="SUPFAM" id="SSF88659">
    <property type="entry name" value="Sigma3 and sigma4 domains of RNA polymerase sigma factors"/>
    <property type="match status" value="1"/>
</dbReference>
<reference evidence="8 9" key="1">
    <citation type="journal article" date="2010" name="Nature">
        <title>Nitrite-driven anaerobic methane oxidation by oxygenic bacteria.</title>
        <authorList>
            <person name="Ettwig K.F."/>
            <person name="Butler M.K."/>
            <person name="Le Paslier D."/>
            <person name="Pelletier E."/>
            <person name="Mangenot S."/>
            <person name="Kuypers M.M.M."/>
            <person name="Schreiber F."/>
            <person name="Dutilh B.E."/>
            <person name="Zedelius J."/>
            <person name="de Beer D."/>
            <person name="Gloerich J."/>
            <person name="Wessels H.J.C.T."/>
            <person name="van Allen T."/>
            <person name="Luesken F."/>
            <person name="Wu M."/>
            <person name="van de Pas-Schoonen K.T."/>
            <person name="Op den Camp H.J.M."/>
            <person name="Janssen-Megens E.M."/>
            <person name="Francoijs K-J."/>
            <person name="Stunnenberg H."/>
            <person name="Weissenbach J."/>
            <person name="Jetten M.S.M."/>
            <person name="Strous M."/>
        </authorList>
    </citation>
    <scope>NUCLEOTIDE SEQUENCE [LARGE SCALE GENOMIC DNA]</scope>
</reference>
<proteinExistence type="inferred from homology"/>
<evidence type="ECO:0000256" key="1">
    <source>
        <dbReference type="ARBA" id="ARBA00010641"/>
    </source>
</evidence>
<dbReference type="GO" id="GO:0016987">
    <property type="term" value="F:sigma factor activity"/>
    <property type="evidence" value="ECO:0007669"/>
    <property type="project" value="UniProtKB-KW"/>
</dbReference>
<dbReference type="InterPro" id="IPR014284">
    <property type="entry name" value="RNA_pol_sigma-70_dom"/>
</dbReference>
<keyword evidence="5" id="KW-0804">Transcription</keyword>
<dbReference type="NCBIfam" id="TIGR02937">
    <property type="entry name" value="sigma70-ECF"/>
    <property type="match status" value="1"/>
</dbReference>
<protein>
    <submittedName>
        <fullName evidence="8">Putative RNA polymerase sigma-H factor (Sigma-30)</fullName>
    </submittedName>
</protein>
<keyword evidence="3" id="KW-0731">Sigma factor</keyword>
<evidence type="ECO:0000259" key="7">
    <source>
        <dbReference type="Pfam" id="PF08281"/>
    </source>
</evidence>
<dbReference type="PANTHER" id="PTHR43133:SF8">
    <property type="entry name" value="RNA POLYMERASE SIGMA FACTOR HI_1459-RELATED"/>
    <property type="match status" value="1"/>
</dbReference>
<dbReference type="CDD" id="cd06171">
    <property type="entry name" value="Sigma70_r4"/>
    <property type="match status" value="1"/>
</dbReference>
<gene>
    <name evidence="8" type="ORF">DAMO_3159</name>
</gene>
<dbReference type="PANTHER" id="PTHR43133">
    <property type="entry name" value="RNA POLYMERASE ECF-TYPE SIGMA FACTO"/>
    <property type="match status" value="1"/>
</dbReference>
<dbReference type="SUPFAM" id="SSF88946">
    <property type="entry name" value="Sigma2 domain of RNA polymerase sigma factors"/>
    <property type="match status" value="1"/>
</dbReference>
<comment type="similarity">
    <text evidence="1">Belongs to the sigma-70 factor family. ECF subfamily.</text>
</comment>
<evidence type="ECO:0000259" key="6">
    <source>
        <dbReference type="Pfam" id="PF04542"/>
    </source>
</evidence>
<sequence>MDKRKDQEPAARWREASEREADLIRQAQEGDRQAFEALLRLHEQHVFAVIGSFLRRKQDVEDLAQDIFLKAYVAIGRFRPGAPFAPWLRRITVNTCYDHLRKIRRRSEVTFTDLGESERDVMHVLAEKGCPSTGTGSGDQVAARDLAERILAGLTPKERLVITLREVHGLEIAEIADAIGCSRAAAKVRLWRARRAMQICIQRLIRQEEETAHHEGRGE</sequence>
<dbReference type="InterPro" id="IPR039425">
    <property type="entry name" value="RNA_pol_sigma-70-like"/>
</dbReference>
<dbReference type="Pfam" id="PF08281">
    <property type="entry name" value="Sigma70_r4_2"/>
    <property type="match status" value="1"/>
</dbReference>
<dbReference type="InterPro" id="IPR013325">
    <property type="entry name" value="RNA_pol_sigma_r2"/>
</dbReference>
<dbReference type="Proteomes" id="UP000006898">
    <property type="component" value="Chromosome"/>
</dbReference>
<evidence type="ECO:0000256" key="3">
    <source>
        <dbReference type="ARBA" id="ARBA00023082"/>
    </source>
</evidence>
<dbReference type="InterPro" id="IPR013249">
    <property type="entry name" value="RNA_pol_sigma70_r4_t2"/>
</dbReference>
<dbReference type="KEGG" id="mox:DAMO_3159"/>
<dbReference type="InterPro" id="IPR036388">
    <property type="entry name" value="WH-like_DNA-bd_sf"/>
</dbReference>
<evidence type="ECO:0000256" key="2">
    <source>
        <dbReference type="ARBA" id="ARBA00023015"/>
    </source>
</evidence>
<dbReference type="InterPro" id="IPR013324">
    <property type="entry name" value="RNA_pol_sigma_r3/r4-like"/>
</dbReference>
<dbReference type="GO" id="GO:0006352">
    <property type="term" value="P:DNA-templated transcription initiation"/>
    <property type="evidence" value="ECO:0007669"/>
    <property type="project" value="InterPro"/>
</dbReference>
<organism evidence="8 9">
    <name type="scientific">Methylomirabilis oxygeniifera</name>
    <dbReference type="NCBI Taxonomy" id="671143"/>
    <lineage>
        <taxon>Bacteria</taxon>
        <taxon>Candidatus Methylomirabilota</taxon>
        <taxon>Candidatus Methylomirabilia</taxon>
        <taxon>Candidatus Methylomirabilales</taxon>
        <taxon>Candidatus Methylomirabilaceae</taxon>
        <taxon>Candidatus Methylomirabilis</taxon>
    </lineage>
</organism>
<accession>D5MN90</accession>
<dbReference type="STRING" id="671143.DAMO_3159"/>
<dbReference type="HOGENOM" id="CLU_047691_3_0_0"/>